<gene>
    <name evidence="1" type="ORF">BCY88_36700</name>
</gene>
<evidence type="ECO:0000313" key="1">
    <source>
        <dbReference type="EMBL" id="RKF36137.1"/>
    </source>
</evidence>
<accession>A0A3R7F4J3</accession>
<reference evidence="1 2" key="1">
    <citation type="submission" date="2016-07" db="EMBL/GenBank/DDBJ databases">
        <title>Genome analysis of Burkholderia fungorum ES3-20.</title>
        <authorList>
            <person name="Xu D."/>
            <person name="Yao R."/>
            <person name="Zheng S."/>
        </authorList>
    </citation>
    <scope>NUCLEOTIDE SEQUENCE [LARGE SCALE GENOMIC DNA]</scope>
    <source>
        <strain evidence="1 2">ES3-20</strain>
    </source>
</reference>
<dbReference type="Proteomes" id="UP000283709">
    <property type="component" value="Unassembled WGS sequence"/>
</dbReference>
<protein>
    <submittedName>
        <fullName evidence="1">Uncharacterized protein</fullName>
    </submittedName>
</protein>
<organism evidence="1 2">
    <name type="scientific">Paraburkholderia fungorum</name>
    <dbReference type="NCBI Taxonomy" id="134537"/>
    <lineage>
        <taxon>Bacteria</taxon>
        <taxon>Pseudomonadati</taxon>
        <taxon>Pseudomonadota</taxon>
        <taxon>Betaproteobacteria</taxon>
        <taxon>Burkholderiales</taxon>
        <taxon>Burkholderiaceae</taxon>
        <taxon>Paraburkholderia</taxon>
    </lineage>
</organism>
<comment type="caution">
    <text evidence="1">The sequence shown here is derived from an EMBL/GenBank/DDBJ whole genome shotgun (WGS) entry which is preliminary data.</text>
</comment>
<dbReference type="AlphaFoldDB" id="A0A3R7F4J3"/>
<sequence>MTLDERLNNWARAQRGGSGHGDSMVATIYFPTVAGASIDTTLDGEDAQKVELACRGLMPLDRKVLQMHFVWRAHPAVICRRLGLKARPTSIFDLALAHAKRAIEEKLADVKPQYVSMQAIIDRLKEKPLAETK</sequence>
<dbReference type="EMBL" id="MCAS01000042">
    <property type="protein sequence ID" value="RKF36137.1"/>
    <property type="molecule type" value="Genomic_DNA"/>
</dbReference>
<proteinExistence type="predicted"/>
<dbReference type="OrthoDB" id="9114367at2"/>
<evidence type="ECO:0000313" key="2">
    <source>
        <dbReference type="Proteomes" id="UP000283709"/>
    </source>
</evidence>
<name>A0A3R7F4J3_9BURK</name>